<name>A0A921Q658_SORBI</name>
<sequence length="298" mass="31216">MLPWFRAPPSSFSFPCDISGDEDEEEAGADVAVTRPAAMRRRWDAHRGAAAGGGGGMSRANGGMRIVVPTAGCRCRGGAGGCRCSSAAAAGSPSTAFAPRHAGCGLRVGAPAPAAATVLGKLSCSRSSTKRGNDGLGDDHLRVEPGMPRDEPCERPIVVVRPVHHRSSREVLFDGRRGGGARRSARLHARSDRQGATTEEGAKTAGPKRGREYGLPRSGPHRHGRSRALWTLERSTRPRSSVAAGSRGGLPWRAGGGSRTERRGGGSSSPRCAPTSKAQLQLSHSRGDQVFDEMSKRG</sequence>
<evidence type="ECO:0000256" key="1">
    <source>
        <dbReference type="SAM" id="MobiDB-lite"/>
    </source>
</evidence>
<feature type="region of interest" description="Disordered" evidence="1">
    <location>
        <begin position="125"/>
        <end position="152"/>
    </location>
</feature>
<dbReference type="Proteomes" id="UP000807115">
    <property type="component" value="Chromosome 10"/>
</dbReference>
<organism evidence="2 3">
    <name type="scientific">Sorghum bicolor</name>
    <name type="common">Sorghum</name>
    <name type="synonym">Sorghum vulgare</name>
    <dbReference type="NCBI Taxonomy" id="4558"/>
    <lineage>
        <taxon>Eukaryota</taxon>
        <taxon>Viridiplantae</taxon>
        <taxon>Streptophyta</taxon>
        <taxon>Embryophyta</taxon>
        <taxon>Tracheophyta</taxon>
        <taxon>Spermatophyta</taxon>
        <taxon>Magnoliopsida</taxon>
        <taxon>Liliopsida</taxon>
        <taxon>Poales</taxon>
        <taxon>Poaceae</taxon>
        <taxon>PACMAD clade</taxon>
        <taxon>Panicoideae</taxon>
        <taxon>Andropogonodae</taxon>
        <taxon>Andropogoneae</taxon>
        <taxon>Sorghinae</taxon>
        <taxon>Sorghum</taxon>
    </lineage>
</organism>
<comment type="caution">
    <text evidence="2">The sequence shown here is derived from an EMBL/GenBank/DDBJ whole genome shotgun (WGS) entry which is preliminary data.</text>
</comment>
<evidence type="ECO:0000313" key="3">
    <source>
        <dbReference type="Proteomes" id="UP000807115"/>
    </source>
</evidence>
<protein>
    <submittedName>
        <fullName evidence="2">Uncharacterized protein</fullName>
    </submittedName>
</protein>
<reference evidence="2" key="1">
    <citation type="journal article" date="2019" name="BMC Genomics">
        <title>A new reference genome for Sorghum bicolor reveals high levels of sequence similarity between sweet and grain genotypes: implications for the genetics of sugar metabolism.</title>
        <authorList>
            <person name="Cooper E.A."/>
            <person name="Brenton Z.W."/>
            <person name="Flinn B.S."/>
            <person name="Jenkins J."/>
            <person name="Shu S."/>
            <person name="Flowers D."/>
            <person name="Luo F."/>
            <person name="Wang Y."/>
            <person name="Xia P."/>
            <person name="Barry K."/>
            <person name="Daum C."/>
            <person name="Lipzen A."/>
            <person name="Yoshinaga Y."/>
            <person name="Schmutz J."/>
            <person name="Saski C."/>
            <person name="Vermerris W."/>
            <person name="Kresovich S."/>
        </authorList>
    </citation>
    <scope>NUCLEOTIDE SEQUENCE</scope>
</reference>
<proteinExistence type="predicted"/>
<feature type="region of interest" description="Disordered" evidence="1">
    <location>
        <begin position="174"/>
        <end position="298"/>
    </location>
</feature>
<dbReference type="AlphaFoldDB" id="A0A921Q658"/>
<dbReference type="EMBL" id="CM027689">
    <property type="protein sequence ID" value="KAG0515783.1"/>
    <property type="molecule type" value="Genomic_DNA"/>
</dbReference>
<feature type="compositionally biased region" description="Basic residues" evidence="1">
    <location>
        <begin position="179"/>
        <end position="188"/>
    </location>
</feature>
<feature type="compositionally biased region" description="Basic and acidic residues" evidence="1">
    <location>
        <begin position="131"/>
        <end position="152"/>
    </location>
</feature>
<accession>A0A921Q658</accession>
<evidence type="ECO:0000313" key="2">
    <source>
        <dbReference type="EMBL" id="KAG0515783.1"/>
    </source>
</evidence>
<feature type="compositionally biased region" description="Basic and acidic residues" evidence="1">
    <location>
        <begin position="285"/>
        <end position="298"/>
    </location>
</feature>
<reference evidence="2" key="2">
    <citation type="submission" date="2020-10" db="EMBL/GenBank/DDBJ databases">
        <authorList>
            <person name="Cooper E.A."/>
            <person name="Brenton Z.W."/>
            <person name="Flinn B.S."/>
            <person name="Jenkins J."/>
            <person name="Shu S."/>
            <person name="Flowers D."/>
            <person name="Luo F."/>
            <person name="Wang Y."/>
            <person name="Xia P."/>
            <person name="Barry K."/>
            <person name="Daum C."/>
            <person name="Lipzen A."/>
            <person name="Yoshinaga Y."/>
            <person name="Schmutz J."/>
            <person name="Saski C."/>
            <person name="Vermerris W."/>
            <person name="Kresovich S."/>
        </authorList>
    </citation>
    <scope>NUCLEOTIDE SEQUENCE</scope>
</reference>
<gene>
    <name evidence="2" type="ORF">BDA96_10G307400</name>
</gene>